<keyword evidence="8" id="KW-0407">Ion channel</keyword>
<dbReference type="InterPro" id="IPR018490">
    <property type="entry name" value="cNMP-bd_dom_sf"/>
</dbReference>
<dbReference type="InterPro" id="IPR000595">
    <property type="entry name" value="cNMP-bd_dom"/>
</dbReference>
<evidence type="ECO:0000256" key="5">
    <source>
        <dbReference type="ARBA" id="ARBA00023065"/>
    </source>
</evidence>
<dbReference type="PANTHER" id="PTHR45638">
    <property type="entry name" value="CYCLIC NUCLEOTIDE-GATED CATION CHANNEL SUBUNIT A"/>
    <property type="match status" value="1"/>
</dbReference>
<dbReference type="Proteomes" id="UP000178943">
    <property type="component" value="Unassembled WGS sequence"/>
</dbReference>
<dbReference type="STRING" id="1817863.A2Y62_10225"/>
<evidence type="ECO:0000313" key="11">
    <source>
        <dbReference type="Proteomes" id="UP000178943"/>
    </source>
</evidence>
<dbReference type="InterPro" id="IPR050866">
    <property type="entry name" value="CNG_cation_channel"/>
</dbReference>
<dbReference type="SUPFAM" id="SSF48452">
    <property type="entry name" value="TPR-like"/>
    <property type="match status" value="1"/>
</dbReference>
<evidence type="ECO:0000256" key="7">
    <source>
        <dbReference type="ARBA" id="ARBA00023286"/>
    </source>
</evidence>
<dbReference type="InterPro" id="IPR014710">
    <property type="entry name" value="RmlC-like_jellyroll"/>
</dbReference>
<dbReference type="AlphaFoldDB" id="A0A1F5V5Z8"/>
<dbReference type="SMART" id="SM00100">
    <property type="entry name" value="cNMP"/>
    <property type="match status" value="1"/>
</dbReference>
<sequence>MTDIISTIFSKKKKKEVIKGLIKVIKENPKDPTNYLQLGQLYMEIDNKEEGIKALFKSAELFAKEAFFSKAIAIYKKIEQIEPDHPLLPANIRSTHEKTGEYYSESKKVQHEKLSQETYSLIFQSELFSSLENVEFEQIIRISKLEKYIPGQIIISEGELGDSMYFIISGRVKVITKNVGETIELGYLEEKDFFGEVSILTEQPRTATIVGLTSGELLVLNKNDLQDLFKKNPDFQRKVEEFYQKRVYNTIDIFLKKLK</sequence>
<evidence type="ECO:0000313" key="10">
    <source>
        <dbReference type="EMBL" id="OGF58842.1"/>
    </source>
</evidence>
<evidence type="ECO:0000256" key="3">
    <source>
        <dbReference type="ARBA" id="ARBA00022692"/>
    </source>
</evidence>
<evidence type="ECO:0000256" key="1">
    <source>
        <dbReference type="ARBA" id="ARBA00004141"/>
    </source>
</evidence>
<keyword evidence="7" id="KW-1071">Ligand-gated ion channel</keyword>
<feature type="domain" description="Cyclic nucleotide-binding" evidence="9">
    <location>
        <begin position="127"/>
        <end position="246"/>
    </location>
</feature>
<dbReference type="Gene3D" id="2.60.120.10">
    <property type="entry name" value="Jelly Rolls"/>
    <property type="match status" value="1"/>
</dbReference>
<reference evidence="10 11" key="1">
    <citation type="journal article" date="2016" name="Nat. Commun.">
        <title>Thousands of microbial genomes shed light on interconnected biogeochemical processes in an aquifer system.</title>
        <authorList>
            <person name="Anantharaman K."/>
            <person name="Brown C.T."/>
            <person name="Hug L.A."/>
            <person name="Sharon I."/>
            <person name="Castelle C.J."/>
            <person name="Probst A.J."/>
            <person name="Thomas B.C."/>
            <person name="Singh A."/>
            <person name="Wilkins M.J."/>
            <person name="Karaoz U."/>
            <person name="Brodie E.L."/>
            <person name="Williams K.H."/>
            <person name="Hubbard S.S."/>
            <person name="Banfield J.F."/>
        </authorList>
    </citation>
    <scope>NUCLEOTIDE SEQUENCE [LARGE SCALE GENOMIC DNA]</scope>
</reference>
<dbReference type="GO" id="GO:0016020">
    <property type="term" value="C:membrane"/>
    <property type="evidence" value="ECO:0007669"/>
    <property type="project" value="UniProtKB-SubCell"/>
</dbReference>
<dbReference type="SUPFAM" id="SSF51206">
    <property type="entry name" value="cAMP-binding domain-like"/>
    <property type="match status" value="1"/>
</dbReference>
<proteinExistence type="predicted"/>
<dbReference type="InterPro" id="IPR018488">
    <property type="entry name" value="cNMP-bd_CS"/>
</dbReference>
<dbReference type="GO" id="GO:0044877">
    <property type="term" value="F:protein-containing complex binding"/>
    <property type="evidence" value="ECO:0007669"/>
    <property type="project" value="TreeGrafter"/>
</dbReference>
<dbReference type="EMBL" id="MFGW01000232">
    <property type="protein sequence ID" value="OGF58842.1"/>
    <property type="molecule type" value="Genomic_DNA"/>
</dbReference>
<dbReference type="CDD" id="cd00038">
    <property type="entry name" value="CAP_ED"/>
    <property type="match status" value="1"/>
</dbReference>
<keyword evidence="2" id="KW-0813">Transport</keyword>
<dbReference type="Gene3D" id="1.25.40.10">
    <property type="entry name" value="Tetratricopeptide repeat domain"/>
    <property type="match status" value="1"/>
</dbReference>
<dbReference type="PROSITE" id="PS00888">
    <property type="entry name" value="CNMP_BINDING_1"/>
    <property type="match status" value="1"/>
</dbReference>
<keyword evidence="6" id="KW-0472">Membrane</keyword>
<protein>
    <recommendedName>
        <fullName evidence="9">Cyclic nucleotide-binding domain-containing protein</fullName>
    </recommendedName>
</protein>
<evidence type="ECO:0000256" key="4">
    <source>
        <dbReference type="ARBA" id="ARBA00022989"/>
    </source>
</evidence>
<name>A0A1F5V5Z8_9BACT</name>
<evidence type="ECO:0000256" key="6">
    <source>
        <dbReference type="ARBA" id="ARBA00023136"/>
    </source>
</evidence>
<keyword evidence="4" id="KW-1133">Transmembrane helix</keyword>
<dbReference type="PROSITE" id="PS50042">
    <property type="entry name" value="CNMP_BINDING_3"/>
    <property type="match status" value="1"/>
</dbReference>
<comment type="subcellular location">
    <subcellularLocation>
        <location evidence="1">Membrane</location>
        <topology evidence="1">Multi-pass membrane protein</topology>
    </subcellularLocation>
</comment>
<gene>
    <name evidence="10" type="ORF">A2Y62_10225</name>
</gene>
<dbReference type="PRINTS" id="PR00103">
    <property type="entry name" value="CAMPKINASE"/>
</dbReference>
<dbReference type="PANTHER" id="PTHR45638:SF11">
    <property type="entry name" value="CYCLIC NUCLEOTIDE-GATED CATION CHANNEL SUBUNIT A"/>
    <property type="match status" value="1"/>
</dbReference>
<dbReference type="GO" id="GO:0005221">
    <property type="term" value="F:intracellularly cyclic nucleotide-activated monoatomic cation channel activity"/>
    <property type="evidence" value="ECO:0007669"/>
    <property type="project" value="InterPro"/>
</dbReference>
<organism evidence="10 11">
    <name type="scientific">Candidatus Fischerbacteria bacterium RBG_13_37_8</name>
    <dbReference type="NCBI Taxonomy" id="1817863"/>
    <lineage>
        <taxon>Bacteria</taxon>
        <taxon>Candidatus Fischeribacteriota</taxon>
    </lineage>
</organism>
<evidence type="ECO:0000256" key="2">
    <source>
        <dbReference type="ARBA" id="ARBA00022448"/>
    </source>
</evidence>
<comment type="caution">
    <text evidence="10">The sequence shown here is derived from an EMBL/GenBank/DDBJ whole genome shotgun (WGS) entry which is preliminary data.</text>
</comment>
<dbReference type="Pfam" id="PF00027">
    <property type="entry name" value="cNMP_binding"/>
    <property type="match status" value="1"/>
</dbReference>
<evidence type="ECO:0000256" key="8">
    <source>
        <dbReference type="ARBA" id="ARBA00023303"/>
    </source>
</evidence>
<dbReference type="InterPro" id="IPR011990">
    <property type="entry name" value="TPR-like_helical_dom_sf"/>
</dbReference>
<evidence type="ECO:0000259" key="9">
    <source>
        <dbReference type="PROSITE" id="PS50042"/>
    </source>
</evidence>
<accession>A0A1F5V5Z8</accession>
<keyword evidence="5" id="KW-0406">Ion transport</keyword>
<keyword evidence="3" id="KW-0812">Transmembrane</keyword>